<reference evidence="6 7" key="1">
    <citation type="submission" date="2015-09" db="EMBL/GenBank/DDBJ databases">
        <title>Bacillus cereus food isolates.</title>
        <authorList>
            <person name="Boekhorst J."/>
        </authorList>
    </citation>
    <scope>NUCLEOTIDE SEQUENCE [LARGE SCALE GENOMIC DNA]</scope>
    <source>
        <strain evidence="6 7">B4088</strain>
    </source>
</reference>
<evidence type="ECO:0000256" key="3">
    <source>
        <dbReference type="ARBA" id="ARBA00023125"/>
    </source>
</evidence>
<protein>
    <submittedName>
        <fullName evidence="6">Mobile element protein</fullName>
    </submittedName>
</protein>
<proteinExistence type="inferred from homology"/>
<gene>
    <name evidence="6" type="ORF">B4088_2467</name>
</gene>
<comment type="similarity">
    <text evidence="1">In the C-terminal section; belongs to the transposase 35 family.</text>
</comment>
<feature type="domain" description="Probable transposase IS891/IS1136/IS1341" evidence="5">
    <location>
        <begin position="52"/>
        <end position="174"/>
    </location>
</feature>
<evidence type="ECO:0000259" key="5">
    <source>
        <dbReference type="Pfam" id="PF01385"/>
    </source>
</evidence>
<keyword evidence="3" id="KW-0238">DNA-binding</keyword>
<evidence type="ECO:0000256" key="4">
    <source>
        <dbReference type="ARBA" id="ARBA00023172"/>
    </source>
</evidence>
<dbReference type="GO" id="GO:0006310">
    <property type="term" value="P:DNA recombination"/>
    <property type="evidence" value="ECO:0007669"/>
    <property type="project" value="UniProtKB-KW"/>
</dbReference>
<organism evidence="6 7">
    <name type="scientific">Bacillus cereus</name>
    <dbReference type="NCBI Taxonomy" id="1396"/>
    <lineage>
        <taxon>Bacteria</taxon>
        <taxon>Bacillati</taxon>
        <taxon>Bacillota</taxon>
        <taxon>Bacilli</taxon>
        <taxon>Bacillales</taxon>
        <taxon>Bacillaceae</taxon>
        <taxon>Bacillus</taxon>
        <taxon>Bacillus cereus group</taxon>
    </lineage>
</organism>
<dbReference type="Proteomes" id="UP000076482">
    <property type="component" value="Unassembled WGS sequence"/>
</dbReference>
<dbReference type="EMBL" id="LJKE01000043">
    <property type="protein sequence ID" value="KZD66351.1"/>
    <property type="molecule type" value="Genomic_DNA"/>
</dbReference>
<evidence type="ECO:0000313" key="6">
    <source>
        <dbReference type="EMBL" id="KZD66351.1"/>
    </source>
</evidence>
<keyword evidence="4" id="KW-0233">DNA recombination</keyword>
<dbReference type="InterPro" id="IPR010095">
    <property type="entry name" value="Cas12f1-like_TNB"/>
</dbReference>
<dbReference type="GO" id="GO:0032196">
    <property type="term" value="P:transposition"/>
    <property type="evidence" value="ECO:0007669"/>
    <property type="project" value="UniProtKB-KW"/>
</dbReference>
<dbReference type="NCBIfam" id="TIGR01766">
    <property type="entry name" value="IS200/IS605 family accessory protein TnpB-like domain"/>
    <property type="match status" value="1"/>
</dbReference>
<dbReference type="AlphaFoldDB" id="A0A164P761"/>
<comment type="caution">
    <text evidence="6">The sequence shown here is derived from an EMBL/GenBank/DDBJ whole genome shotgun (WGS) entry which is preliminary data.</text>
</comment>
<evidence type="ECO:0000256" key="2">
    <source>
        <dbReference type="ARBA" id="ARBA00022578"/>
    </source>
</evidence>
<dbReference type="InterPro" id="IPR001959">
    <property type="entry name" value="Transposase"/>
</dbReference>
<evidence type="ECO:0000313" key="7">
    <source>
        <dbReference type="Proteomes" id="UP000076482"/>
    </source>
</evidence>
<keyword evidence="2" id="KW-0815">Transposition</keyword>
<accession>A0A164P761</accession>
<dbReference type="GO" id="GO:0003677">
    <property type="term" value="F:DNA binding"/>
    <property type="evidence" value="ECO:0007669"/>
    <property type="project" value="UniProtKB-KW"/>
</dbReference>
<dbReference type="NCBIfam" id="NF040570">
    <property type="entry name" value="guided_TnpB"/>
    <property type="match status" value="1"/>
</dbReference>
<dbReference type="Pfam" id="PF01385">
    <property type="entry name" value="OrfB_IS605"/>
    <property type="match status" value="1"/>
</dbReference>
<evidence type="ECO:0000256" key="1">
    <source>
        <dbReference type="ARBA" id="ARBA00008761"/>
    </source>
</evidence>
<sequence length="301" mass="34455">MDKDGYWSVPMNVTFRKKFGAVKIKLPKNLRHQKIAYIEIVPKHKGRFFAVHYVYEVQKPQMKQLSTSIKHVAAIDLGVDNLMSIGTNTGKTLLVNGKPLKSLNNYFNKVISRQQQVNIENGLSKRVSTKKQAQLWTKRDRQINGYFSQAVGLLFKWLRENRIDTVVIGYNAGWKQKSDMGKRINQQFVQIPFLKLIQAIENKGLKSGIRIIRQEESYTSVASFLERDTIPTFGEARKKHLTFKGSRVTRGQYISQNGTGIHADINGAMNIMRKAKIVDIQTELRVETPVKVHVQTRKTVA</sequence>
<name>A0A164P761_BACCE</name>
<dbReference type="PATRIC" id="fig|1396.535.peg.4428"/>